<sequence>MNLILPNNIKVVRNGHIIEILSSNLVLGDCLVLDLGNQIVADARVKYGVLEVNESFLTGESKSVLKKQVIFYILVVILFQVQLMRKLLL</sequence>
<evidence type="ECO:0000259" key="2">
    <source>
        <dbReference type="Pfam" id="PF00122"/>
    </source>
</evidence>
<feature type="domain" description="P-type ATPase A" evidence="2">
    <location>
        <begin position="5"/>
        <end position="67"/>
    </location>
</feature>
<dbReference type="Gene3D" id="2.70.150.10">
    <property type="entry name" value="Calcium-transporting ATPase, cytoplasmic transduction domain A"/>
    <property type="match status" value="1"/>
</dbReference>
<comment type="subcellular location">
    <subcellularLocation>
        <location evidence="1">Membrane</location>
        <topology evidence="1">Multi-pass membrane protein</topology>
    </subcellularLocation>
</comment>
<reference evidence="3" key="1">
    <citation type="submission" date="2020-08" db="EMBL/GenBank/DDBJ databases">
        <title>Phytoplasma sp. strain PR08 associated with Phyllody Disease of Parthenium hysterophorus.</title>
        <authorList>
            <person name="Kirdat K."/>
            <person name="Tiwarekar B."/>
            <person name="Yadav A."/>
        </authorList>
    </citation>
    <scope>NUCLEOTIDE SEQUENCE [LARGE SCALE GENOMIC DNA]</scope>
    <source>
        <strain evidence="3">PR08</strain>
    </source>
</reference>
<dbReference type="EMBL" id="CP060385">
    <property type="protein sequence ID" value="QOX89571.1"/>
    <property type="molecule type" value="Genomic_DNA"/>
</dbReference>
<dbReference type="SUPFAM" id="SSF81653">
    <property type="entry name" value="Calcium ATPase, transduction domain A"/>
    <property type="match status" value="1"/>
</dbReference>
<dbReference type="Pfam" id="PF00122">
    <property type="entry name" value="E1-E2_ATPase"/>
    <property type="match status" value="1"/>
</dbReference>
<dbReference type="AlphaFoldDB" id="A0A7S7G0Z5"/>
<evidence type="ECO:0000256" key="1">
    <source>
        <dbReference type="ARBA" id="ARBA00004141"/>
    </source>
</evidence>
<dbReference type="InterPro" id="IPR059000">
    <property type="entry name" value="ATPase_P-type_domA"/>
</dbReference>
<name>A0A7S7G0Z5_9MOLU</name>
<evidence type="ECO:0000313" key="3">
    <source>
        <dbReference type="EMBL" id="QOX89571.1"/>
    </source>
</evidence>
<dbReference type="InterPro" id="IPR008250">
    <property type="entry name" value="ATPase_P-typ_transduc_dom_A_sf"/>
</dbReference>
<proteinExistence type="predicted"/>
<accession>A0A7S7G0Z5</accession>
<organism evidence="3">
    <name type="scientific">Candidatus Phytoplasma australasiaticum subsp. australasiaticum</name>
    <dbReference type="NCBI Taxonomy" id="2832407"/>
    <lineage>
        <taxon>Bacteria</taxon>
        <taxon>Bacillati</taxon>
        <taxon>Mycoplasmatota</taxon>
        <taxon>Mollicutes</taxon>
        <taxon>Acholeplasmatales</taxon>
        <taxon>Acholeplasmataceae</taxon>
        <taxon>Candidatus Phytoplasma</taxon>
        <taxon>16SrII (Peanut WB group)</taxon>
        <taxon>Candidatus Phytoplasma australasiaticum</taxon>
    </lineage>
</organism>
<protein>
    <recommendedName>
        <fullName evidence="2">P-type ATPase A domain-containing protein</fullName>
    </recommendedName>
</protein>
<dbReference type="PANTHER" id="PTHR42861">
    <property type="entry name" value="CALCIUM-TRANSPORTING ATPASE"/>
    <property type="match status" value="1"/>
</dbReference>
<gene>
    <name evidence="3" type="ORF">H7685_01275</name>
</gene>